<feature type="region of interest" description="Disordered" evidence="8">
    <location>
        <begin position="466"/>
        <end position="498"/>
    </location>
</feature>
<evidence type="ECO:0000313" key="11">
    <source>
        <dbReference type="Proteomes" id="UP000245884"/>
    </source>
</evidence>
<name>A0A316UIA0_9BASI</name>
<dbReference type="AlphaFoldDB" id="A0A316UIA0"/>
<evidence type="ECO:0000256" key="6">
    <source>
        <dbReference type="ARBA" id="ARBA00022790"/>
    </source>
</evidence>
<comment type="similarity">
    <text evidence="3">Belongs to the CSN4 family.</text>
</comment>
<evidence type="ECO:0000256" key="7">
    <source>
        <dbReference type="ARBA" id="ARBA00023242"/>
    </source>
</evidence>
<dbReference type="Pfam" id="PF01399">
    <property type="entry name" value="PCI"/>
    <property type="match status" value="1"/>
</dbReference>
<dbReference type="GO" id="GO:0008180">
    <property type="term" value="C:COP9 signalosome"/>
    <property type="evidence" value="ECO:0007669"/>
    <property type="project" value="UniProtKB-KW"/>
</dbReference>
<dbReference type="Gene3D" id="1.10.10.10">
    <property type="entry name" value="Winged helix-like DNA-binding domain superfamily/Winged helix DNA-binding domain"/>
    <property type="match status" value="1"/>
</dbReference>
<keyword evidence="7" id="KW-0539">Nucleus</keyword>
<evidence type="ECO:0000256" key="2">
    <source>
        <dbReference type="ARBA" id="ARBA00004496"/>
    </source>
</evidence>
<organism evidence="10 11">
    <name type="scientific">Jaminaea rosea</name>
    <dbReference type="NCBI Taxonomy" id="1569628"/>
    <lineage>
        <taxon>Eukaryota</taxon>
        <taxon>Fungi</taxon>
        <taxon>Dikarya</taxon>
        <taxon>Basidiomycota</taxon>
        <taxon>Ustilaginomycotina</taxon>
        <taxon>Exobasidiomycetes</taxon>
        <taxon>Microstromatales</taxon>
        <taxon>Microstromatales incertae sedis</taxon>
        <taxon>Jaminaea</taxon>
    </lineage>
</organism>
<comment type="subcellular location">
    <subcellularLocation>
        <location evidence="2">Cytoplasm</location>
    </subcellularLocation>
    <subcellularLocation>
        <location evidence="1">Nucleus</location>
    </subcellularLocation>
</comment>
<evidence type="ECO:0000256" key="4">
    <source>
        <dbReference type="ARBA" id="ARBA00014881"/>
    </source>
</evidence>
<evidence type="ECO:0000256" key="1">
    <source>
        <dbReference type="ARBA" id="ARBA00004123"/>
    </source>
</evidence>
<accession>A0A316UIA0</accession>
<dbReference type="GeneID" id="37028901"/>
<evidence type="ECO:0000313" key="10">
    <source>
        <dbReference type="EMBL" id="PWN25002.1"/>
    </source>
</evidence>
<dbReference type="InterPro" id="IPR040134">
    <property type="entry name" value="PSMD12/CSN4"/>
</dbReference>
<gene>
    <name evidence="10" type="ORF">BDZ90DRAFT_234608</name>
</gene>
<evidence type="ECO:0000256" key="5">
    <source>
        <dbReference type="ARBA" id="ARBA00022490"/>
    </source>
</evidence>
<dbReference type="PROSITE" id="PS50250">
    <property type="entry name" value="PCI"/>
    <property type="match status" value="1"/>
</dbReference>
<reference evidence="10 11" key="1">
    <citation type="journal article" date="2018" name="Mol. Biol. Evol.">
        <title>Broad Genomic Sampling Reveals a Smut Pathogenic Ancestry of the Fungal Clade Ustilaginomycotina.</title>
        <authorList>
            <person name="Kijpornyongpan T."/>
            <person name="Mondo S.J."/>
            <person name="Barry K."/>
            <person name="Sandor L."/>
            <person name="Lee J."/>
            <person name="Lipzen A."/>
            <person name="Pangilinan J."/>
            <person name="LaButti K."/>
            <person name="Hainaut M."/>
            <person name="Henrissat B."/>
            <person name="Grigoriev I.V."/>
            <person name="Spatafora J.W."/>
            <person name="Aime M.C."/>
        </authorList>
    </citation>
    <scope>NUCLEOTIDE SEQUENCE [LARGE SCALE GENOMIC DNA]</scope>
    <source>
        <strain evidence="10 11">MCA 5214</strain>
    </source>
</reference>
<dbReference type="SMART" id="SM00088">
    <property type="entry name" value="PINT"/>
    <property type="match status" value="1"/>
</dbReference>
<proteinExistence type="inferred from homology"/>
<feature type="region of interest" description="Disordered" evidence="8">
    <location>
        <begin position="1"/>
        <end position="23"/>
    </location>
</feature>
<dbReference type="RefSeq" id="XP_025359614.1">
    <property type="nucleotide sequence ID" value="XM_025507078.1"/>
</dbReference>
<dbReference type="EMBL" id="KZ819678">
    <property type="protein sequence ID" value="PWN25002.1"/>
    <property type="molecule type" value="Genomic_DNA"/>
</dbReference>
<dbReference type="InterPro" id="IPR054559">
    <property type="entry name" value="PSMD12-CSN4-like_N"/>
</dbReference>
<dbReference type="InterPro" id="IPR000717">
    <property type="entry name" value="PCI_dom"/>
</dbReference>
<evidence type="ECO:0000256" key="8">
    <source>
        <dbReference type="SAM" id="MobiDB-lite"/>
    </source>
</evidence>
<dbReference type="SUPFAM" id="SSF46785">
    <property type="entry name" value="Winged helix' DNA-binding domain"/>
    <property type="match status" value="1"/>
</dbReference>
<dbReference type="InterPro" id="IPR036390">
    <property type="entry name" value="WH_DNA-bd_sf"/>
</dbReference>
<keyword evidence="6" id="KW-0736">Signalosome</keyword>
<dbReference type="Pfam" id="PF22241">
    <property type="entry name" value="PSMD12-CSN4_N"/>
    <property type="match status" value="1"/>
</dbReference>
<dbReference type="PANTHER" id="PTHR10855">
    <property type="entry name" value="26S PROTEASOME NON-ATPASE REGULATORY SUBUNIT 12/COP9 SIGNALOSOME COMPLEX SUBUNIT 4"/>
    <property type="match status" value="1"/>
</dbReference>
<keyword evidence="5" id="KW-0963">Cytoplasm</keyword>
<feature type="compositionally biased region" description="Gly residues" evidence="8">
    <location>
        <begin position="468"/>
        <end position="482"/>
    </location>
</feature>
<dbReference type="GO" id="GO:0005829">
    <property type="term" value="C:cytosol"/>
    <property type="evidence" value="ECO:0007669"/>
    <property type="project" value="TreeGrafter"/>
</dbReference>
<dbReference type="OrthoDB" id="295656at2759"/>
<sequence>MSSSSDQLAAALSAAASKPSQSRAQAYQDILVSLLEQPRSSLSAEALVQACSDYLDATVFSELNSSGGGLVVGRNTLTAFDEAIKKAGHGEAEAMQGDDDDEDPSKPAIRDEEVQKEILEAALAKVQPRVLSFEEQSTSLRLHLADIHESLQDWSSAASVLQGIPLDSGHRAVSELQKLRIYVRIVRLLLEADDAIGADVYLKRASMVVHLVPGARSGSITGPSTSSTTASASPEDVKQGKLLGLQYKLCQARIYDSQRRFADAAVRFHELSYIAEIDEQERTMMLSAAVTASILAPAGPHRSRILSTLVRDERVAALPQSTILSKVFLDQIIRPDEIAAFEELLQPHQKAMLSRAGNEREVMRLEEEAAAAASAEPAAQGSTAAKKVKNAPTTVLDRAMMEHNILASSRIYLNITLAGLGSLLNLTTTGAETIVRRMIVQGRIKAEIDQVDGLLTFLESSQMEPTAGGLGLGTGAESGGGDAAAADDDDATPVGEGDGLIRRWDARIARTAGALEEVCSRIASQSQA</sequence>
<dbReference type="InterPro" id="IPR036388">
    <property type="entry name" value="WH-like_DNA-bd_sf"/>
</dbReference>
<feature type="domain" description="PCI" evidence="9">
    <location>
        <begin position="257"/>
        <end position="462"/>
    </location>
</feature>
<evidence type="ECO:0000259" key="9">
    <source>
        <dbReference type="PROSITE" id="PS50250"/>
    </source>
</evidence>
<dbReference type="Proteomes" id="UP000245884">
    <property type="component" value="Unassembled WGS sequence"/>
</dbReference>
<dbReference type="PANTHER" id="PTHR10855:SF2">
    <property type="entry name" value="COP9 SIGNALOSOME COMPLEX SUBUNIT 4"/>
    <property type="match status" value="1"/>
</dbReference>
<keyword evidence="11" id="KW-1185">Reference proteome</keyword>
<feature type="compositionally biased region" description="Low complexity" evidence="8">
    <location>
        <begin position="1"/>
        <end position="22"/>
    </location>
</feature>
<evidence type="ECO:0000256" key="3">
    <source>
        <dbReference type="ARBA" id="ARBA00010417"/>
    </source>
</evidence>
<dbReference type="STRING" id="1569628.A0A316UIA0"/>
<protein>
    <recommendedName>
        <fullName evidence="4">COP9 signalosome complex subunit 4</fullName>
    </recommendedName>
</protein>